<evidence type="ECO:0000313" key="1">
    <source>
        <dbReference type="EMBL" id="OIS94654.1"/>
    </source>
</evidence>
<dbReference type="Proteomes" id="UP000182985">
    <property type="component" value="Unassembled WGS sequence"/>
</dbReference>
<dbReference type="AlphaFoldDB" id="A0A1J6IA35"/>
<name>A0A1J6IA35_9HYPH</name>
<reference evidence="1 2" key="1">
    <citation type="submission" date="2016-10" db="EMBL/GenBank/DDBJ databases">
        <title>The Draft Genome Sequence of the Potato Rhizosphere Bacteria Ochrobactrum sp. IPA7.2.</title>
        <authorList>
            <person name="Gogoleva N.E."/>
            <person name="Khlopko Y.A."/>
            <person name="Burygin G.L."/>
            <person name="Plotnikov A.O."/>
        </authorList>
    </citation>
    <scope>NUCLEOTIDE SEQUENCE [LARGE SCALE GENOMIC DNA]</scope>
    <source>
        <strain evidence="1 2">IPA7.2</strain>
    </source>
</reference>
<accession>A0A1J6IA35</accession>
<gene>
    <name evidence="1" type="ORF">BLA27_04445</name>
</gene>
<comment type="caution">
    <text evidence="1">The sequence shown here is derived from an EMBL/GenBank/DDBJ whole genome shotgun (WGS) entry which is preliminary data.</text>
</comment>
<sequence>MNILQEHLQKKCEAVFRRIMRTNKEIERFYDFVLTGTALLSPFSHVLPGSPRGGKSASKFCDGLSCGGLQKSKYLNREVDSGYNFCEWDAQAHLVPCIQRRLASK</sequence>
<organism evidence="1 2">
    <name type="scientific">Brucella cytisi</name>
    <dbReference type="NCBI Taxonomy" id="407152"/>
    <lineage>
        <taxon>Bacteria</taxon>
        <taxon>Pseudomonadati</taxon>
        <taxon>Pseudomonadota</taxon>
        <taxon>Alphaproteobacteria</taxon>
        <taxon>Hyphomicrobiales</taxon>
        <taxon>Brucellaceae</taxon>
        <taxon>Brucella/Ochrobactrum group</taxon>
        <taxon>Brucella</taxon>
    </lineage>
</organism>
<proteinExistence type="predicted"/>
<dbReference type="EMBL" id="MOEC01000003">
    <property type="protein sequence ID" value="OIS94654.1"/>
    <property type="molecule type" value="Genomic_DNA"/>
</dbReference>
<evidence type="ECO:0000313" key="2">
    <source>
        <dbReference type="Proteomes" id="UP000182985"/>
    </source>
</evidence>
<keyword evidence="2" id="KW-1185">Reference proteome</keyword>
<protein>
    <submittedName>
        <fullName evidence="1">Uncharacterized protein</fullName>
    </submittedName>
</protein>